<gene>
    <name evidence="2" type="ORF">PHMEG_00027127</name>
</gene>
<dbReference type="AlphaFoldDB" id="A0A225V8N6"/>
<evidence type="ECO:0000313" key="2">
    <source>
        <dbReference type="EMBL" id="OWZ01474.1"/>
    </source>
</evidence>
<feature type="region of interest" description="Disordered" evidence="1">
    <location>
        <begin position="114"/>
        <end position="143"/>
    </location>
</feature>
<evidence type="ECO:0000313" key="3">
    <source>
        <dbReference type="Proteomes" id="UP000198211"/>
    </source>
</evidence>
<organism evidence="2 3">
    <name type="scientific">Phytophthora megakarya</name>
    <dbReference type="NCBI Taxonomy" id="4795"/>
    <lineage>
        <taxon>Eukaryota</taxon>
        <taxon>Sar</taxon>
        <taxon>Stramenopiles</taxon>
        <taxon>Oomycota</taxon>
        <taxon>Peronosporomycetes</taxon>
        <taxon>Peronosporales</taxon>
        <taxon>Peronosporaceae</taxon>
        <taxon>Phytophthora</taxon>
    </lineage>
</organism>
<dbReference type="Proteomes" id="UP000198211">
    <property type="component" value="Unassembled WGS sequence"/>
</dbReference>
<accession>A0A225V8N6</accession>
<proteinExistence type="predicted"/>
<keyword evidence="3" id="KW-1185">Reference proteome</keyword>
<name>A0A225V8N6_9STRA</name>
<protein>
    <submittedName>
        <fullName evidence="2">Uncharacterized protein</fullName>
    </submittedName>
</protein>
<evidence type="ECO:0000256" key="1">
    <source>
        <dbReference type="SAM" id="MobiDB-lite"/>
    </source>
</evidence>
<dbReference type="EMBL" id="NBNE01006820">
    <property type="protein sequence ID" value="OWZ01474.1"/>
    <property type="molecule type" value="Genomic_DNA"/>
</dbReference>
<reference evidence="3" key="1">
    <citation type="submission" date="2017-03" db="EMBL/GenBank/DDBJ databases">
        <title>Phytopthora megakarya and P. palmivora, two closely related causual agents of cacao black pod achieved similar genome size and gene model numbers by different mechanisms.</title>
        <authorList>
            <person name="Ali S."/>
            <person name="Shao J."/>
            <person name="Larry D.J."/>
            <person name="Kronmiller B."/>
            <person name="Shen D."/>
            <person name="Strem M.D."/>
            <person name="Melnick R.L."/>
            <person name="Guiltinan M.J."/>
            <person name="Tyler B.M."/>
            <person name="Meinhardt L.W."/>
            <person name="Bailey B.A."/>
        </authorList>
    </citation>
    <scope>NUCLEOTIDE SEQUENCE [LARGE SCALE GENOMIC DNA]</scope>
    <source>
        <strain evidence="3">zdho120</strain>
    </source>
</reference>
<sequence length="165" mass="18688">MCIRRVEEFDKMFRIDLMDRELESEGDALLKTFDSLDPTRRSKFVFQLTIWKNRKAELNRLKYRRGFSYRFEKVHSLRLLYDNPTGSMQVRQQLRGKPIPIAGEGGDVIQSPTRGCATSSPLSSSNCISTPRREGRSLTADRTAANSTDAVVTTVAKVSGKRKAV</sequence>
<comment type="caution">
    <text evidence="2">The sequence shown here is derived from an EMBL/GenBank/DDBJ whole genome shotgun (WGS) entry which is preliminary data.</text>
</comment>
<dbReference type="OrthoDB" id="129372at2759"/>
<feature type="compositionally biased region" description="Polar residues" evidence="1">
    <location>
        <begin position="114"/>
        <end position="129"/>
    </location>
</feature>